<proteinExistence type="predicted"/>
<dbReference type="EMBL" id="CP138327">
    <property type="protein sequence ID" value="WXU00650.1"/>
    <property type="molecule type" value="Genomic_DNA"/>
</dbReference>
<evidence type="ECO:0000256" key="1">
    <source>
        <dbReference type="SAM" id="Phobius"/>
    </source>
</evidence>
<organism evidence="2">
    <name type="scientific">Catillopecten margaritatus gill symbiont</name>
    <dbReference type="NCBI Taxonomy" id="3083288"/>
    <lineage>
        <taxon>Bacteria</taxon>
        <taxon>Pseudomonadati</taxon>
        <taxon>Pseudomonadota</taxon>
        <taxon>Gammaproteobacteria</taxon>
        <taxon>sulfur-oxidizing symbionts</taxon>
    </lineage>
</organism>
<evidence type="ECO:0000313" key="2">
    <source>
        <dbReference type="EMBL" id="WXU00650.1"/>
    </source>
</evidence>
<accession>A0AAU6PI15</accession>
<feature type="transmembrane region" description="Helical" evidence="1">
    <location>
        <begin position="30"/>
        <end position="52"/>
    </location>
</feature>
<feature type="transmembrane region" description="Helical" evidence="1">
    <location>
        <begin position="7"/>
        <end position="24"/>
    </location>
</feature>
<protein>
    <submittedName>
        <fullName evidence="2">Uncharacterized protein</fullName>
    </submittedName>
</protein>
<reference evidence="2" key="1">
    <citation type="submission" date="2023-10" db="EMBL/GenBank/DDBJ databases">
        <title>The first scallop-associated chemosynthetic bacterial symbiont.</title>
        <authorList>
            <person name="Lin Y.-T."/>
            <person name="Sun J."/>
            <person name="Ip J.C.-H."/>
            <person name="He X."/>
            <person name="Gao Z.-M."/>
            <person name="Perez M."/>
            <person name="Xu T."/>
            <person name="Qian P.-Y."/>
            <person name="Qiu J.-W."/>
        </authorList>
    </citation>
    <scope>NUCLEOTIDE SEQUENCE</scope>
    <source>
        <strain evidence="2">Gill1</strain>
    </source>
</reference>
<name>A0AAU6PI15_9GAMM</name>
<keyword evidence="1" id="KW-0812">Transmembrane</keyword>
<gene>
    <name evidence="2" type="ORF">Ctma_1376</name>
</gene>
<dbReference type="AlphaFoldDB" id="A0AAU6PI15"/>
<sequence>MTTPSARLLTILYFAMCYGIALQFGDAMAVIPLALILSFVLIPTFFVIAPIFEILKRFLTKSPSLPN</sequence>
<keyword evidence="1" id="KW-1133">Transmembrane helix</keyword>
<keyword evidence="1" id="KW-0472">Membrane</keyword>